<feature type="domain" description="GmrSD restriction endonucleases N-terminal" evidence="1">
    <location>
        <begin position="16"/>
        <end position="165"/>
    </location>
</feature>
<comment type="caution">
    <text evidence="2">The sequence shown here is derived from an EMBL/GenBank/DDBJ whole genome shotgun (WGS) entry which is preliminary data.</text>
</comment>
<gene>
    <name evidence="2" type="ORF">WMO26_07185</name>
</gene>
<evidence type="ECO:0000313" key="3">
    <source>
        <dbReference type="Proteomes" id="UP001489509"/>
    </source>
</evidence>
<sequence>MFSFNDNRKTVNEIFTMFDEGKLIVDDTYQRRSVWSEKDKVRLIETILLQLVIPELFFWKADTDPETGVSTTHIVDGQQRIKAIYSFINNEFKLKPQYLLDGSIKAEYSNKYFKDLDAETRKAFWNYQLMIIEIDSKATRDDIITMFNRLNLTDYSLNDQEKRNSVSGEFAALARELSDNPLWDEKRLFTGPDVKRMKDVEFCASIVLLYRKGIIDQTDQSALNQAYEELQIGYKDAERDKEAVCAAIETISLFFVSDSVTKFLRRKAQLYTLFSVVFYMQRENIEIEQCQKDHLESFVKLYSIFDNDMDLTGEISDQEKTLFDWLKKYKLASSEGLNKHTNRMIRYNVMKDFLFGLTDELEAAQLTLYEKMQANSTVVVKEDPED</sequence>
<organism evidence="2 3">
    <name type="scientific">Solibaculum intestinale</name>
    <dbReference type="NCBI Taxonomy" id="3133165"/>
    <lineage>
        <taxon>Bacteria</taxon>
        <taxon>Bacillati</taxon>
        <taxon>Bacillota</taxon>
        <taxon>Clostridia</taxon>
        <taxon>Eubacteriales</taxon>
        <taxon>Oscillospiraceae</taxon>
        <taxon>Solibaculum</taxon>
    </lineage>
</organism>
<evidence type="ECO:0000313" key="2">
    <source>
        <dbReference type="EMBL" id="MEQ2440606.1"/>
    </source>
</evidence>
<protein>
    <submittedName>
        <fullName evidence="2">DUF262 domain-containing protein</fullName>
    </submittedName>
</protein>
<accession>A0ABV1E294</accession>
<reference evidence="2 3" key="1">
    <citation type="submission" date="2024-03" db="EMBL/GenBank/DDBJ databases">
        <title>Human intestinal bacterial collection.</title>
        <authorList>
            <person name="Pauvert C."/>
            <person name="Hitch T.C.A."/>
            <person name="Clavel T."/>
        </authorList>
    </citation>
    <scope>NUCLEOTIDE SEQUENCE [LARGE SCALE GENOMIC DNA]</scope>
    <source>
        <strain evidence="2 3">CLA-JM-H44</strain>
    </source>
</reference>
<keyword evidence="3" id="KW-1185">Reference proteome</keyword>
<proteinExistence type="predicted"/>
<dbReference type="Proteomes" id="UP001489509">
    <property type="component" value="Unassembled WGS sequence"/>
</dbReference>
<dbReference type="Pfam" id="PF03235">
    <property type="entry name" value="GmrSD_N"/>
    <property type="match status" value="1"/>
</dbReference>
<evidence type="ECO:0000259" key="1">
    <source>
        <dbReference type="Pfam" id="PF03235"/>
    </source>
</evidence>
<dbReference type="RefSeq" id="WP_349219271.1">
    <property type="nucleotide sequence ID" value="NZ_JBBMFD010000010.1"/>
</dbReference>
<dbReference type="PANTHER" id="PTHR39639">
    <property type="entry name" value="CHROMOSOME 16, WHOLE GENOME SHOTGUN SEQUENCE"/>
    <property type="match status" value="1"/>
</dbReference>
<dbReference type="PANTHER" id="PTHR39639:SF1">
    <property type="entry name" value="DUF262 DOMAIN-CONTAINING PROTEIN"/>
    <property type="match status" value="1"/>
</dbReference>
<dbReference type="EMBL" id="JBBMFD010000010">
    <property type="protein sequence ID" value="MEQ2440606.1"/>
    <property type="molecule type" value="Genomic_DNA"/>
</dbReference>
<name>A0ABV1E294_9FIRM</name>
<dbReference type="InterPro" id="IPR004919">
    <property type="entry name" value="GmrSD_N"/>
</dbReference>